<protein>
    <submittedName>
        <fullName evidence="2">TAXI family TRAP transporter solute-binding subunit</fullName>
    </submittedName>
</protein>
<dbReference type="Gene3D" id="3.40.190.10">
    <property type="entry name" value="Periplasmic binding protein-like II"/>
    <property type="match status" value="2"/>
</dbReference>
<dbReference type="NCBIfam" id="TIGR02122">
    <property type="entry name" value="TRAP_TAXI"/>
    <property type="match status" value="1"/>
</dbReference>
<name>A0AAE3CYX1_9HYPH</name>
<dbReference type="Pfam" id="PF16868">
    <property type="entry name" value="NMT1_3"/>
    <property type="match status" value="1"/>
</dbReference>
<proteinExistence type="predicted"/>
<evidence type="ECO:0000313" key="3">
    <source>
        <dbReference type="Proteomes" id="UP001196509"/>
    </source>
</evidence>
<dbReference type="Proteomes" id="UP001196509">
    <property type="component" value="Unassembled WGS sequence"/>
</dbReference>
<feature type="signal peptide" evidence="1">
    <location>
        <begin position="1"/>
        <end position="25"/>
    </location>
</feature>
<dbReference type="RefSeq" id="WP_220227395.1">
    <property type="nucleotide sequence ID" value="NZ_JAICBX010000001.1"/>
</dbReference>
<comment type="caution">
    <text evidence="2">The sequence shown here is derived from an EMBL/GenBank/DDBJ whole genome shotgun (WGS) entry which is preliminary data.</text>
</comment>
<accession>A0AAE3CYX1</accession>
<dbReference type="PANTHER" id="PTHR42941:SF1">
    <property type="entry name" value="SLL1037 PROTEIN"/>
    <property type="match status" value="1"/>
</dbReference>
<organism evidence="2 3">
    <name type="scientific">Flavimaribacter sediminis</name>
    <dbReference type="NCBI Taxonomy" id="2865987"/>
    <lineage>
        <taxon>Bacteria</taxon>
        <taxon>Pseudomonadati</taxon>
        <taxon>Pseudomonadota</taxon>
        <taxon>Alphaproteobacteria</taxon>
        <taxon>Hyphomicrobiales</taxon>
        <taxon>Rhizobiaceae</taxon>
        <taxon>Flavimaribacter</taxon>
    </lineage>
</organism>
<evidence type="ECO:0000256" key="1">
    <source>
        <dbReference type="SAM" id="SignalP"/>
    </source>
</evidence>
<dbReference type="PANTHER" id="PTHR42941">
    <property type="entry name" value="SLL1037 PROTEIN"/>
    <property type="match status" value="1"/>
</dbReference>
<feature type="chain" id="PRO_5042051174" evidence="1">
    <location>
        <begin position="26"/>
        <end position="321"/>
    </location>
</feature>
<reference evidence="2" key="1">
    <citation type="submission" date="2021-08" db="EMBL/GenBank/DDBJ databases">
        <title>Hoeflea bacterium WL0058 sp. nov., isolated from the sediment.</title>
        <authorList>
            <person name="Wang L."/>
            <person name="Zhang D."/>
        </authorList>
    </citation>
    <scope>NUCLEOTIDE SEQUENCE</scope>
    <source>
        <strain evidence="2">WL0058</strain>
    </source>
</reference>
<gene>
    <name evidence="2" type="ORF">K1W69_06045</name>
</gene>
<evidence type="ECO:0000313" key="2">
    <source>
        <dbReference type="EMBL" id="MBW8636740.1"/>
    </source>
</evidence>
<dbReference type="SUPFAM" id="SSF53850">
    <property type="entry name" value="Periplasmic binding protein-like II"/>
    <property type="match status" value="1"/>
</dbReference>
<keyword evidence="3" id="KW-1185">Reference proteome</keyword>
<sequence length="321" mass="33803">MRNLLVTLASAVVVSAGVLTGAANAETVSMATLPPGAINNVQAQAIAKVLQENTDLQVRVVSFNGPAAILGSVQNGQAEFAFVSNDEAGVAFQGVGEHDGRAMEDLRLAVTAFPFKVGILVRKDSGINSVADLKGKRFPTGWQGFKQGIDLSNAMLATAGLSLDDMDGVPTANLLRAADDFKAGRLDATIFAVGAPKVAELDAAVGIKFLDLPDTEEAAAAMNAVRPEYHLAEQAPAPHLAGVDGETTLMEYAVTVVVNANVSDEMVQKVDEAIYANKEGLVAGHPSFNAMTQEGLSMKQPRVPYHPASIEFFKEKGIWQE</sequence>
<dbReference type="InterPro" id="IPR011852">
    <property type="entry name" value="TRAP_TAXI"/>
</dbReference>
<dbReference type="AlphaFoldDB" id="A0AAE3CYX1"/>
<dbReference type="EMBL" id="JAICBX010000001">
    <property type="protein sequence ID" value="MBW8636740.1"/>
    <property type="molecule type" value="Genomic_DNA"/>
</dbReference>
<keyword evidence="1" id="KW-0732">Signal</keyword>